<feature type="signal peptide" evidence="4">
    <location>
        <begin position="1"/>
        <end position="22"/>
    </location>
</feature>
<name>A0ABX2N2L2_9SPHN</name>
<dbReference type="EMBL" id="JABWMH010000002">
    <property type="protein sequence ID" value="NVD27853.1"/>
    <property type="molecule type" value="Genomic_DNA"/>
</dbReference>
<keyword evidence="2" id="KW-0812">Transmembrane</keyword>
<dbReference type="InterPro" id="IPR051544">
    <property type="entry name" value="TPS_OM_transporter"/>
</dbReference>
<protein>
    <submittedName>
        <fullName evidence="7">ShlB/FhaC/HecB family hemolysin secretion/activation protein</fullName>
    </submittedName>
</protein>
<evidence type="ECO:0000256" key="1">
    <source>
        <dbReference type="ARBA" id="ARBA00022452"/>
    </source>
</evidence>
<reference evidence="7 8" key="1">
    <citation type="submission" date="2020-06" db="EMBL/GenBank/DDBJ databases">
        <authorList>
            <person name="Kim S.-J."/>
            <person name="Park S.-J."/>
        </authorList>
    </citation>
    <scope>NUCLEOTIDE SEQUENCE [LARGE SCALE GENOMIC DNA]</scope>
    <source>
        <strain evidence="7 8">SW-151</strain>
    </source>
</reference>
<dbReference type="Pfam" id="PF08479">
    <property type="entry name" value="POTRA_2"/>
    <property type="match status" value="1"/>
</dbReference>
<evidence type="ECO:0000259" key="6">
    <source>
        <dbReference type="Pfam" id="PF08479"/>
    </source>
</evidence>
<evidence type="ECO:0000256" key="2">
    <source>
        <dbReference type="ARBA" id="ARBA00022692"/>
    </source>
</evidence>
<dbReference type="InterPro" id="IPR005565">
    <property type="entry name" value="Hemolysn_activator_HlyB_C"/>
</dbReference>
<feature type="chain" id="PRO_5045814775" evidence="4">
    <location>
        <begin position="23"/>
        <end position="553"/>
    </location>
</feature>
<keyword evidence="8" id="KW-1185">Reference proteome</keyword>
<evidence type="ECO:0000256" key="4">
    <source>
        <dbReference type="SAM" id="SignalP"/>
    </source>
</evidence>
<dbReference type="Gene3D" id="3.10.20.310">
    <property type="entry name" value="membrane protein fhac"/>
    <property type="match status" value="1"/>
</dbReference>
<keyword evidence="1" id="KW-0472">Membrane</keyword>
<feature type="domain" description="Polypeptide-transport-associated ShlB-type" evidence="6">
    <location>
        <begin position="76"/>
        <end position="146"/>
    </location>
</feature>
<dbReference type="Gene3D" id="2.40.160.50">
    <property type="entry name" value="membrane protein fhac: a member of the omp85/tpsb transporter family"/>
    <property type="match status" value="1"/>
</dbReference>
<keyword evidence="3" id="KW-0998">Cell outer membrane</keyword>
<proteinExistence type="predicted"/>
<comment type="caution">
    <text evidence="7">The sequence shown here is derived from an EMBL/GenBank/DDBJ whole genome shotgun (WGS) entry which is preliminary data.</text>
</comment>
<dbReference type="Pfam" id="PF03865">
    <property type="entry name" value="ShlB"/>
    <property type="match status" value="1"/>
</dbReference>
<dbReference type="Proteomes" id="UP000652427">
    <property type="component" value="Unassembled WGS sequence"/>
</dbReference>
<keyword evidence="1" id="KW-1134">Transmembrane beta strand</keyword>
<dbReference type="PANTHER" id="PTHR34597">
    <property type="entry name" value="SLR1661 PROTEIN"/>
    <property type="match status" value="1"/>
</dbReference>
<organism evidence="7 8">
    <name type="scientific">Parasphingorhabdus flavimaris</name>
    <dbReference type="NCBI Taxonomy" id="266812"/>
    <lineage>
        <taxon>Bacteria</taxon>
        <taxon>Pseudomonadati</taxon>
        <taxon>Pseudomonadota</taxon>
        <taxon>Alphaproteobacteria</taxon>
        <taxon>Sphingomonadales</taxon>
        <taxon>Sphingomonadaceae</taxon>
        <taxon>Parasphingorhabdus</taxon>
    </lineage>
</organism>
<keyword evidence="4" id="KW-0732">Signal</keyword>
<evidence type="ECO:0000313" key="7">
    <source>
        <dbReference type="EMBL" id="NVD27853.1"/>
    </source>
</evidence>
<dbReference type="PROSITE" id="PS51257">
    <property type="entry name" value="PROKAR_LIPOPROTEIN"/>
    <property type="match status" value="1"/>
</dbReference>
<evidence type="ECO:0000259" key="5">
    <source>
        <dbReference type="Pfam" id="PF03865"/>
    </source>
</evidence>
<feature type="domain" description="Haemolysin activator HlyB C-terminal" evidence="5">
    <location>
        <begin position="209"/>
        <end position="515"/>
    </location>
</feature>
<dbReference type="RefSeq" id="WP_176279331.1">
    <property type="nucleotide sequence ID" value="NZ_JABWMH010000002.1"/>
</dbReference>
<gene>
    <name evidence="7" type="ORF">HUO14_08055</name>
</gene>
<evidence type="ECO:0000256" key="3">
    <source>
        <dbReference type="ARBA" id="ARBA00023237"/>
    </source>
</evidence>
<sequence length="553" mass="58941">MRPQVNLALFTMLGCLSSAVLAQQSGNPFESVGDPGEWIVGDPTGDDMVAPIALAKPEAVPDQSLQQSNESRSITIGAVSVNSGSQIAGDMLASSYEKFIGQTASQDMLRDLASAVSEAARNRGYIFASAQVPPQSVKIGVVEVLLDPGAIDEVRIIGSNNRRLRKILDQLECKAALSHEVERQLLLAGDLPGIRVLNSKYQREDGKGVLIVKVREDKAKGHLRVDNHGPETLGPIRARLNLDVAGLLTDSDVLTTNVISTALQPKELTYINARYAMTLGDGGTVIGFSGAAGRTRSGGNLSSFNYTGRNRYASVFSSHALKRSNDFNLWLNAELAYLDVKQSRDGLLFQDEQIATASLNFSGNYNVGIGRIYGGVGVTRGLGILGANRSGDSLNSRNDGSGEFTKANFWINSILNMGDGFGMRLAGNAQIASRPLLSPNEISIGGPYFGKGYDFSERFGDEGALGLAEVRKEFDDITGWLDWFQLYAFVDGGYVSNIGSGFGGGTLASAGGGLRSQIGRIDLGVEAAAPVNTDRFESGDRSPKINVQVGLQF</sequence>
<evidence type="ECO:0000313" key="8">
    <source>
        <dbReference type="Proteomes" id="UP000652427"/>
    </source>
</evidence>
<dbReference type="InterPro" id="IPR013686">
    <property type="entry name" value="Polypept-transport_assoc_ShlB"/>
</dbReference>
<accession>A0ABX2N2L2</accession>
<dbReference type="PANTHER" id="PTHR34597:SF6">
    <property type="entry name" value="BLR6126 PROTEIN"/>
    <property type="match status" value="1"/>
</dbReference>